<dbReference type="Gene3D" id="1.10.10.1250">
    <property type="entry name" value="RNA polymerase, subunit delta, N-terminal domain"/>
    <property type="match status" value="1"/>
</dbReference>
<dbReference type="Proteomes" id="UP000317904">
    <property type="component" value="Unassembled WGS sequence"/>
</dbReference>
<evidence type="ECO:0000313" key="1">
    <source>
        <dbReference type="EMBL" id="TPI02322.1"/>
    </source>
</evidence>
<accession>A0A502M2P3</accession>
<dbReference type="RefSeq" id="WP_140700975.1">
    <property type="nucleotide sequence ID" value="NZ_VFSY01000021.1"/>
</dbReference>
<organism evidence="1 2">
    <name type="scientific">Mycoplasma struthionis</name>
    <dbReference type="NCBI Taxonomy" id="538220"/>
    <lineage>
        <taxon>Bacteria</taxon>
        <taxon>Bacillati</taxon>
        <taxon>Mycoplasmatota</taxon>
        <taxon>Mollicutes</taxon>
        <taxon>Mycoplasmataceae</taxon>
        <taxon>Mycoplasma</taxon>
    </lineage>
</organism>
<gene>
    <name evidence="1" type="ORF">FJM01_01050</name>
</gene>
<proteinExistence type="predicted"/>
<comment type="caution">
    <text evidence="1">The sequence shown here is derived from an EMBL/GenBank/DDBJ whole genome shotgun (WGS) entry which is preliminary data.</text>
</comment>
<dbReference type="AlphaFoldDB" id="A0A502M2P3"/>
<dbReference type="EMBL" id="VFSY01000021">
    <property type="protein sequence ID" value="TPI02322.1"/>
    <property type="molecule type" value="Genomic_DNA"/>
</dbReference>
<sequence length="85" mass="10195">MEYKSLVDVAKSILDENENLEFATLFEGVKEQLFSRWRDETPEEISDQKMLENKRGELYRLLTIDGRFFYNNNGTWTSLRPEERN</sequence>
<protein>
    <submittedName>
        <fullName evidence="1">Uncharacterized protein</fullName>
    </submittedName>
</protein>
<evidence type="ECO:0000313" key="2">
    <source>
        <dbReference type="Proteomes" id="UP000317904"/>
    </source>
</evidence>
<dbReference type="InterPro" id="IPR038087">
    <property type="entry name" value="RNAP_delta_N_dom_sf"/>
</dbReference>
<name>A0A502M2P3_9MOLU</name>
<dbReference type="NCBIfam" id="NF045964">
    <property type="entry name" value="RNAP_delt_plasma"/>
    <property type="match status" value="1"/>
</dbReference>
<reference evidence="1 2" key="1">
    <citation type="submission" date="2019-06" db="EMBL/GenBank/DDBJ databases">
        <title>A comparative genomics study of ostrich specific Mycoplasmas.</title>
        <authorList>
            <person name="Botes A."/>
            <person name="Nel T."/>
        </authorList>
    </citation>
    <scope>NUCLEOTIDE SEQUENCE [LARGE SCALE GENOMIC DNA]</scope>
    <source>
        <strain evidence="1 2">Ms01</strain>
    </source>
</reference>